<evidence type="ECO:0000256" key="1">
    <source>
        <dbReference type="SAM" id="MobiDB-lite"/>
    </source>
</evidence>
<name>A0A1H8KGE9_9BACL</name>
<accession>A0A1H8KGE9</accession>
<gene>
    <name evidence="2" type="ORF">SAMN04487895_103435</name>
</gene>
<protein>
    <submittedName>
        <fullName evidence="2">Uncharacterized protein</fullName>
    </submittedName>
</protein>
<dbReference type="AlphaFoldDB" id="A0A1H8KGE9"/>
<feature type="compositionally biased region" description="Basic residues" evidence="1">
    <location>
        <begin position="47"/>
        <end position="60"/>
    </location>
</feature>
<feature type="compositionally biased region" description="Polar residues" evidence="1">
    <location>
        <begin position="62"/>
        <end position="72"/>
    </location>
</feature>
<feature type="region of interest" description="Disordered" evidence="1">
    <location>
        <begin position="15"/>
        <end position="72"/>
    </location>
</feature>
<organism evidence="2 3">
    <name type="scientific">Paenibacillus sophorae</name>
    <dbReference type="NCBI Taxonomy" id="1333845"/>
    <lineage>
        <taxon>Bacteria</taxon>
        <taxon>Bacillati</taxon>
        <taxon>Bacillota</taxon>
        <taxon>Bacilli</taxon>
        <taxon>Bacillales</taxon>
        <taxon>Paenibacillaceae</taxon>
        <taxon>Paenibacillus</taxon>
    </lineage>
</organism>
<evidence type="ECO:0000313" key="2">
    <source>
        <dbReference type="EMBL" id="SEN91964.1"/>
    </source>
</evidence>
<proteinExistence type="predicted"/>
<dbReference type="EMBL" id="FODH01000003">
    <property type="protein sequence ID" value="SEN91964.1"/>
    <property type="molecule type" value="Genomic_DNA"/>
</dbReference>
<dbReference type="Proteomes" id="UP000198809">
    <property type="component" value="Unassembled WGS sequence"/>
</dbReference>
<evidence type="ECO:0000313" key="3">
    <source>
        <dbReference type="Proteomes" id="UP000198809"/>
    </source>
</evidence>
<sequence length="72" mass="7969">MRVGQTQIVAFHLSRGGHNGKRAPARVNQESSVRRVALPPQEDGAKIRRSCQRRTARVNRRISGSSASQYAV</sequence>
<reference evidence="2 3" key="1">
    <citation type="submission" date="2016-10" db="EMBL/GenBank/DDBJ databases">
        <authorList>
            <person name="de Groot N.N."/>
        </authorList>
    </citation>
    <scope>NUCLEOTIDE SEQUENCE [LARGE SCALE GENOMIC DNA]</scope>
    <source>
        <strain evidence="2 3">CGMCC 1.10238</strain>
    </source>
</reference>